<keyword evidence="10 11" id="KW-0472">Membrane</keyword>
<dbReference type="GO" id="GO:0000155">
    <property type="term" value="F:phosphorelay sensor kinase activity"/>
    <property type="evidence" value="ECO:0007669"/>
    <property type="project" value="InterPro"/>
</dbReference>
<dbReference type="PROSITE" id="PS50885">
    <property type="entry name" value="HAMP"/>
    <property type="match status" value="1"/>
</dbReference>
<evidence type="ECO:0000256" key="1">
    <source>
        <dbReference type="ARBA" id="ARBA00000085"/>
    </source>
</evidence>
<keyword evidence="9" id="KW-0902">Two-component regulatory system</keyword>
<evidence type="ECO:0000256" key="2">
    <source>
        <dbReference type="ARBA" id="ARBA00004370"/>
    </source>
</evidence>
<dbReference type="Gene3D" id="3.30.565.10">
    <property type="entry name" value="Histidine kinase-like ATPase, C-terminal domain"/>
    <property type="match status" value="1"/>
</dbReference>
<dbReference type="InterPro" id="IPR003594">
    <property type="entry name" value="HATPase_dom"/>
</dbReference>
<evidence type="ECO:0000256" key="11">
    <source>
        <dbReference type="SAM" id="Phobius"/>
    </source>
</evidence>
<evidence type="ECO:0000313" key="14">
    <source>
        <dbReference type="EMBL" id="GGR31716.1"/>
    </source>
</evidence>
<evidence type="ECO:0000256" key="3">
    <source>
        <dbReference type="ARBA" id="ARBA00012438"/>
    </source>
</evidence>
<evidence type="ECO:0000256" key="9">
    <source>
        <dbReference type="ARBA" id="ARBA00023012"/>
    </source>
</evidence>
<dbReference type="SMART" id="SM00304">
    <property type="entry name" value="HAMP"/>
    <property type="match status" value="1"/>
</dbReference>
<evidence type="ECO:0000259" key="12">
    <source>
        <dbReference type="PROSITE" id="PS50109"/>
    </source>
</evidence>
<keyword evidence="5" id="KW-0808">Transferase</keyword>
<dbReference type="InterPro" id="IPR003661">
    <property type="entry name" value="HisK_dim/P_dom"/>
</dbReference>
<dbReference type="InterPro" id="IPR004358">
    <property type="entry name" value="Sig_transdc_His_kin-like_C"/>
</dbReference>
<evidence type="ECO:0000256" key="10">
    <source>
        <dbReference type="ARBA" id="ARBA00023136"/>
    </source>
</evidence>
<comment type="subcellular location">
    <subcellularLocation>
        <location evidence="2">Membrane</location>
    </subcellularLocation>
</comment>
<dbReference type="InterPro" id="IPR005467">
    <property type="entry name" value="His_kinase_dom"/>
</dbReference>
<dbReference type="Gene3D" id="1.10.287.130">
    <property type="match status" value="1"/>
</dbReference>
<feature type="domain" description="Histidine kinase" evidence="12">
    <location>
        <begin position="232"/>
        <end position="442"/>
    </location>
</feature>
<dbReference type="PROSITE" id="PS50109">
    <property type="entry name" value="HIS_KIN"/>
    <property type="match status" value="1"/>
</dbReference>
<keyword evidence="6 11" id="KW-0812">Transmembrane</keyword>
<dbReference type="Pfam" id="PF02518">
    <property type="entry name" value="HATPase_c"/>
    <property type="match status" value="1"/>
</dbReference>
<evidence type="ECO:0000256" key="6">
    <source>
        <dbReference type="ARBA" id="ARBA00022692"/>
    </source>
</evidence>
<evidence type="ECO:0000256" key="4">
    <source>
        <dbReference type="ARBA" id="ARBA00022553"/>
    </source>
</evidence>
<dbReference type="EC" id="2.7.13.3" evidence="3"/>
<dbReference type="SMART" id="SM00388">
    <property type="entry name" value="HisKA"/>
    <property type="match status" value="1"/>
</dbReference>
<organism evidence="14 15">
    <name type="scientific">Deinococcus ruber</name>
    <dbReference type="NCBI Taxonomy" id="1848197"/>
    <lineage>
        <taxon>Bacteria</taxon>
        <taxon>Thermotogati</taxon>
        <taxon>Deinococcota</taxon>
        <taxon>Deinococci</taxon>
        <taxon>Deinococcales</taxon>
        <taxon>Deinococcaceae</taxon>
        <taxon>Deinococcus</taxon>
    </lineage>
</organism>
<evidence type="ECO:0000256" key="7">
    <source>
        <dbReference type="ARBA" id="ARBA00022777"/>
    </source>
</evidence>
<sequence>MTLRRLTVRWRLTLFYALVSSVILMLSASLIFFSLQSSLQQGLDASLQEAAAIAASQLSGDENTSLTGENAGDRVQSQLPGSTVVQVFNEQGRLTDQLGVPRKRTPLVAGFVTVGRERIYTAHLPVGGWVQTSRSQVETLRTASSAGQLLLLVLPLLLLSGLAAGYVLADRALRPVDTVARLAQSIAVSGQYHLRVPVSPGRDELARLTSTVNAMLERLAATIEREKAFALAAAHELRTPLSVLQASAELSLERPRPPEHYVRTLETIRESGQEMRHSIESLLALARTNHTPEWQTVDLAETVLEAAGGQLAFAAARGNRLHLDPQAVAVQADPVALRLAATNLIHNAVLYGRPAGQVWIGTRMVGGSAVIEVVDDGPGLPDGELARVVQPFQRGLGQQGVRGAGLGLALASAIAEQHGGTLKLQRAKTGGLLARITFPPRR</sequence>
<dbReference type="EMBL" id="BMQL01000053">
    <property type="protein sequence ID" value="GGR31716.1"/>
    <property type="molecule type" value="Genomic_DNA"/>
</dbReference>
<feature type="transmembrane region" description="Helical" evidence="11">
    <location>
        <begin position="12"/>
        <end position="35"/>
    </location>
</feature>
<dbReference type="Gene3D" id="6.10.340.10">
    <property type="match status" value="1"/>
</dbReference>
<keyword evidence="4" id="KW-0597">Phosphoprotein</keyword>
<dbReference type="SMART" id="SM00387">
    <property type="entry name" value="HATPase_c"/>
    <property type="match status" value="1"/>
</dbReference>
<dbReference type="InterPro" id="IPR003660">
    <property type="entry name" value="HAMP_dom"/>
</dbReference>
<reference evidence="14" key="1">
    <citation type="journal article" date="2014" name="Int. J. Syst. Evol. Microbiol.">
        <title>Complete genome sequence of Corynebacterium casei LMG S-19264T (=DSM 44701T), isolated from a smear-ripened cheese.</title>
        <authorList>
            <consortium name="US DOE Joint Genome Institute (JGI-PGF)"/>
            <person name="Walter F."/>
            <person name="Albersmeier A."/>
            <person name="Kalinowski J."/>
            <person name="Ruckert C."/>
        </authorList>
    </citation>
    <scope>NUCLEOTIDE SEQUENCE</scope>
    <source>
        <strain evidence="14">JCM 31311</strain>
    </source>
</reference>
<feature type="domain" description="HAMP" evidence="13">
    <location>
        <begin position="170"/>
        <end position="224"/>
    </location>
</feature>
<dbReference type="InterPro" id="IPR036890">
    <property type="entry name" value="HATPase_C_sf"/>
</dbReference>
<dbReference type="AlphaFoldDB" id="A0A918FE18"/>
<dbReference type="RefSeq" id="WP_229776536.1">
    <property type="nucleotide sequence ID" value="NZ_BMQL01000053.1"/>
</dbReference>
<dbReference type="InterPro" id="IPR036097">
    <property type="entry name" value="HisK_dim/P_sf"/>
</dbReference>
<keyword evidence="8 11" id="KW-1133">Transmembrane helix</keyword>
<dbReference type="Pfam" id="PF00672">
    <property type="entry name" value="HAMP"/>
    <property type="match status" value="1"/>
</dbReference>
<evidence type="ECO:0000259" key="13">
    <source>
        <dbReference type="PROSITE" id="PS50885"/>
    </source>
</evidence>
<dbReference type="SUPFAM" id="SSF55874">
    <property type="entry name" value="ATPase domain of HSP90 chaperone/DNA topoisomerase II/histidine kinase"/>
    <property type="match status" value="1"/>
</dbReference>
<dbReference type="SUPFAM" id="SSF158472">
    <property type="entry name" value="HAMP domain-like"/>
    <property type="match status" value="1"/>
</dbReference>
<evidence type="ECO:0000256" key="8">
    <source>
        <dbReference type="ARBA" id="ARBA00022989"/>
    </source>
</evidence>
<comment type="catalytic activity">
    <reaction evidence="1">
        <text>ATP + protein L-histidine = ADP + protein N-phospho-L-histidine.</text>
        <dbReference type="EC" id="2.7.13.3"/>
    </reaction>
</comment>
<dbReference type="InterPro" id="IPR050428">
    <property type="entry name" value="TCS_sensor_his_kinase"/>
</dbReference>
<gene>
    <name evidence="14" type="ORF">GCM10008957_47890</name>
</gene>
<dbReference type="GO" id="GO:0016020">
    <property type="term" value="C:membrane"/>
    <property type="evidence" value="ECO:0007669"/>
    <property type="project" value="UniProtKB-SubCell"/>
</dbReference>
<dbReference type="PRINTS" id="PR00344">
    <property type="entry name" value="BCTRLSENSOR"/>
</dbReference>
<accession>A0A918FE18</accession>
<keyword evidence="15" id="KW-1185">Reference proteome</keyword>
<dbReference type="Proteomes" id="UP000603865">
    <property type="component" value="Unassembled WGS sequence"/>
</dbReference>
<comment type="caution">
    <text evidence="14">The sequence shown here is derived from an EMBL/GenBank/DDBJ whole genome shotgun (WGS) entry which is preliminary data.</text>
</comment>
<reference evidence="14" key="2">
    <citation type="submission" date="2020-09" db="EMBL/GenBank/DDBJ databases">
        <authorList>
            <person name="Sun Q."/>
            <person name="Ohkuma M."/>
        </authorList>
    </citation>
    <scope>NUCLEOTIDE SEQUENCE</scope>
    <source>
        <strain evidence="14">JCM 31311</strain>
    </source>
</reference>
<dbReference type="SUPFAM" id="SSF47384">
    <property type="entry name" value="Homodimeric domain of signal transducing histidine kinase"/>
    <property type="match status" value="1"/>
</dbReference>
<evidence type="ECO:0000256" key="5">
    <source>
        <dbReference type="ARBA" id="ARBA00022679"/>
    </source>
</evidence>
<dbReference type="Pfam" id="PF00512">
    <property type="entry name" value="HisKA"/>
    <property type="match status" value="1"/>
</dbReference>
<dbReference type="CDD" id="cd00082">
    <property type="entry name" value="HisKA"/>
    <property type="match status" value="1"/>
</dbReference>
<keyword evidence="7 14" id="KW-0418">Kinase</keyword>
<dbReference type="CDD" id="cd06225">
    <property type="entry name" value="HAMP"/>
    <property type="match status" value="1"/>
</dbReference>
<evidence type="ECO:0000313" key="15">
    <source>
        <dbReference type="Proteomes" id="UP000603865"/>
    </source>
</evidence>
<feature type="transmembrane region" description="Helical" evidence="11">
    <location>
        <begin position="149"/>
        <end position="169"/>
    </location>
</feature>
<protein>
    <recommendedName>
        <fullName evidence="3">histidine kinase</fullName>
        <ecNumber evidence="3">2.7.13.3</ecNumber>
    </recommendedName>
</protein>
<name>A0A918FE18_9DEIO</name>
<dbReference type="PANTHER" id="PTHR45436:SF5">
    <property type="entry name" value="SENSOR HISTIDINE KINASE TRCS"/>
    <property type="match status" value="1"/>
</dbReference>
<dbReference type="CDD" id="cd00075">
    <property type="entry name" value="HATPase"/>
    <property type="match status" value="1"/>
</dbReference>
<dbReference type="PANTHER" id="PTHR45436">
    <property type="entry name" value="SENSOR HISTIDINE KINASE YKOH"/>
    <property type="match status" value="1"/>
</dbReference>
<proteinExistence type="predicted"/>